<keyword evidence="4" id="KW-1185">Reference proteome</keyword>
<name>A0ABR6YVU0_9FIRM</name>
<feature type="coiled-coil region" evidence="1">
    <location>
        <begin position="530"/>
        <end position="557"/>
    </location>
</feature>
<proteinExistence type="predicted"/>
<sequence length="1311" mass="145819">MSMKKRTASMLSAVLLTSVLFSPGVWAEGAQATIVTEPGVQYKTHIQDYGWETAWKSNGALSGTVGESKRLEAMLVGLTGSLPQGASIQTYVHVQNRGDLGPFAMGNEAGTSGQGLRLESIRLVLNNMPGYRLLYNVQVQNKGWLKDTSNPETWFKSGETAGTSGEGLRLEGLRIKIVEVNEEYEAYLSTVNAVKASSYTTESWTIYKKVLDANQMTKDDSKEEIKQATANITAAQKNLVLAKNLAAYNAALAAVKEVDYTPDTWAVYQDVIDDNVVTKNHSQGEINVAVSNILEAQKKLQWKVNLTEYRATLDAAREEDYTVESWAAYQKVLSSYAMTENNTQIEVDAAVKKIDEAQKKMVRKFDFTAYNALLNAVKEEDYVETTWAIYQDVVDANYVDETNTQSDIEKAIKKIEEAQQKLVKKADLTYYQAVLDAVNKEDYTTVSWNAYQKVVRTVVVNGMSKPEVIDEAVGKILTAQMNLVPAGDMRYYSAAINAVIRTDYTTVSWDAYQKVVAANVVTPVDGQEAIDAAIEKIEAAQKKLVGAAEDLEEYEELIGLDQDNYTSVSWATYQKVIDANFLKPQDGQAKINAAVTKLRAASLKLVERANDFKEYNKVLKYNLYLGKDPDDKTATKPEVLMNQGDYTTSSWATYQKVLDANVMDPDKSQSQVNTAVANIKKAQYKLLKGGDLARYNTILKYNIVLGGDPDNDEDERESKLMKEVDYTSTSWAAYQKILNANEMDSDKSQAQIDAAVVKIARAQQKLMERGDLKAYYEVLNLAKRADYTTKSWNEYAKKIASKGYFVTPDNSQAEINRAIDLIKLAQLNLQLRGITDEYYDLLDKYTDQSIFKTKPWSAYLAVLAKNVVSAENNDSEIKIAVDAIKRAQDVLVLPENAAAVLTAYNEALSKTDSAASYTPTSWKTYQDTIKPFLGYTKDNEQARVNEATAKIIEAQQFLVRTNQAQLDAFENVIEMYLRNKMQEASDYSGTDDPISIFVKTANWENYVAKVEKYAAAYTDYTWQQTVINKDSRPEVIVSATEDINTAIRALQPDGINLNIDYNAYDIAVKAAEPWRDDKTIWPKTMAQVAPLYTQKAYDDYVRDCSGYEIFNRIESTTGKRMEQSIINSATAMIDNAKATLYLNLRATEADITAYNSEVTQFKTLQSSKTNYTSATWSIYEKIYIASPANLNDLPNLKQKDCQDATRDLKAAREALKFTASFVASNITINKLQIPPVTTGTNLLTLANGLLIDNTNYQVEVVAASGTPNVGVGIDGVVTGAATTFVTINFKVTEKIDTNNSVTFTISGIPVS</sequence>
<comment type="caution">
    <text evidence="3">The sequence shown here is derived from an EMBL/GenBank/DDBJ whole genome shotgun (WGS) entry which is preliminary data.</text>
</comment>
<feature type="coiled-coil region" evidence="1">
    <location>
        <begin position="299"/>
        <end position="360"/>
    </location>
</feature>
<dbReference type="SMART" id="SM00728">
    <property type="entry name" value="ChW"/>
    <property type="match status" value="3"/>
</dbReference>
<evidence type="ECO:0000256" key="1">
    <source>
        <dbReference type="SAM" id="Coils"/>
    </source>
</evidence>
<feature type="signal peptide" evidence="2">
    <location>
        <begin position="1"/>
        <end position="27"/>
    </location>
</feature>
<dbReference type="EMBL" id="WJBE01000004">
    <property type="protein sequence ID" value="MBC3899263.1"/>
    <property type="molecule type" value="Genomic_DNA"/>
</dbReference>
<dbReference type="Proteomes" id="UP000622405">
    <property type="component" value="Unassembled WGS sequence"/>
</dbReference>
<evidence type="ECO:0000256" key="2">
    <source>
        <dbReference type="SAM" id="SignalP"/>
    </source>
</evidence>
<feature type="coiled-coil region" evidence="1">
    <location>
        <begin position="401"/>
        <end position="428"/>
    </location>
</feature>
<gene>
    <name evidence="3" type="ORF">GH811_06500</name>
</gene>
<accession>A0ABR6YVU0</accession>
<evidence type="ECO:0000313" key="4">
    <source>
        <dbReference type="Proteomes" id="UP000622405"/>
    </source>
</evidence>
<feature type="chain" id="PRO_5046578732" evidence="2">
    <location>
        <begin position="28"/>
        <end position="1311"/>
    </location>
</feature>
<organism evidence="3 4">
    <name type="scientific">Acetobacterium malicum</name>
    <dbReference type="NCBI Taxonomy" id="52692"/>
    <lineage>
        <taxon>Bacteria</taxon>
        <taxon>Bacillati</taxon>
        <taxon>Bacillota</taxon>
        <taxon>Clostridia</taxon>
        <taxon>Eubacteriales</taxon>
        <taxon>Eubacteriaceae</taxon>
        <taxon>Acetobacterium</taxon>
    </lineage>
</organism>
<dbReference type="InterPro" id="IPR006637">
    <property type="entry name" value="ChW"/>
</dbReference>
<evidence type="ECO:0000313" key="3">
    <source>
        <dbReference type="EMBL" id="MBC3899263.1"/>
    </source>
</evidence>
<feature type="coiled-coil region" evidence="1">
    <location>
        <begin position="170"/>
        <end position="245"/>
    </location>
</feature>
<keyword evidence="2" id="KW-0732">Signal</keyword>
<dbReference type="Gene3D" id="1.20.1270.90">
    <property type="entry name" value="AF1782-like"/>
    <property type="match status" value="5"/>
</dbReference>
<keyword evidence="1" id="KW-0175">Coiled coil</keyword>
<protein>
    <submittedName>
        <fullName evidence="3">Uncharacterized protein</fullName>
    </submittedName>
</protein>
<dbReference type="Pfam" id="PF07538">
    <property type="entry name" value="ChW"/>
    <property type="match status" value="3"/>
</dbReference>
<reference evidence="3 4" key="1">
    <citation type="journal article" date="2020" name="mSystems">
        <title>Defining Genomic and Predicted Metabolic Features of the Acetobacterium Genus.</title>
        <authorList>
            <person name="Ross D.E."/>
            <person name="Marshall C.W."/>
            <person name="Gulliver D."/>
            <person name="May H.D."/>
            <person name="Norman R.S."/>
        </authorList>
    </citation>
    <scope>NUCLEOTIDE SEQUENCE [LARGE SCALE GENOMIC DNA]</scope>
    <source>
        <strain evidence="3 4">DSM 4132</strain>
    </source>
</reference>
<dbReference type="RefSeq" id="WP_186893759.1">
    <property type="nucleotide sequence ID" value="NZ_WJBE01000004.1"/>
</dbReference>